<protein>
    <recommendedName>
        <fullName evidence="4">Protein EMBRYONIC FLOWER</fullName>
    </recommendedName>
</protein>
<organism evidence="2 3">
    <name type="scientific">Arachis hypogaea</name>
    <name type="common">Peanut</name>
    <dbReference type="NCBI Taxonomy" id="3818"/>
    <lineage>
        <taxon>Eukaryota</taxon>
        <taxon>Viridiplantae</taxon>
        <taxon>Streptophyta</taxon>
        <taxon>Embryophyta</taxon>
        <taxon>Tracheophyta</taxon>
        <taxon>Spermatophyta</taxon>
        <taxon>Magnoliopsida</taxon>
        <taxon>eudicotyledons</taxon>
        <taxon>Gunneridae</taxon>
        <taxon>Pentapetalae</taxon>
        <taxon>rosids</taxon>
        <taxon>fabids</taxon>
        <taxon>Fabales</taxon>
        <taxon>Fabaceae</taxon>
        <taxon>Papilionoideae</taxon>
        <taxon>50 kb inversion clade</taxon>
        <taxon>dalbergioids sensu lato</taxon>
        <taxon>Dalbergieae</taxon>
        <taxon>Pterocarpus clade</taxon>
        <taxon>Arachis</taxon>
    </lineage>
</organism>
<proteinExistence type="predicted"/>
<feature type="region of interest" description="Disordered" evidence="1">
    <location>
        <begin position="394"/>
        <end position="462"/>
    </location>
</feature>
<feature type="compositionally biased region" description="Basic and acidic residues" evidence="1">
    <location>
        <begin position="321"/>
        <end position="332"/>
    </location>
</feature>
<dbReference type="GO" id="GO:0009910">
    <property type="term" value="P:negative regulation of flower development"/>
    <property type="evidence" value="ECO:0007669"/>
    <property type="project" value="InterPro"/>
</dbReference>
<dbReference type="InterPro" id="IPR034583">
    <property type="entry name" value="EMF1"/>
</dbReference>
<name>A0A445CVN2_ARAHY</name>
<dbReference type="AlphaFoldDB" id="A0A445CVN2"/>
<feature type="region of interest" description="Disordered" evidence="1">
    <location>
        <begin position="1057"/>
        <end position="1105"/>
    </location>
</feature>
<feature type="compositionally biased region" description="Basic residues" evidence="1">
    <location>
        <begin position="1081"/>
        <end position="1099"/>
    </location>
</feature>
<sequence length="1105" mass="122256">MLQARGEKSRALVHGIIKLMESNFVSVDSISIDLPIGTANKTCEHFTIRGYVSDIRKKDWRKCWPFPMDESDNELPLPPLEVPKFRWWGCETCQQATANEIIHGNDQTDVSHRNGGISDCNCSNAVVNSGTPESPVASAATPVNAEFDLNIPIDLTGDTDGLPVRNAIENNNAEIVQNKITDHDIGSEINLNHQVSSVTLPEARPDHMEECHINKIACEANVDKSPSDINEGTPTSEENQCHNGLRQSGSILRECTVVVGDNIIDHATEHLSPELADGNHDVSVENEDEIVRNHQGRNVERSTSLTRKRPRKMRLLKDLLNENGEAKTDKTTASRSLSHGPLNQFATSEAPPVFQENEDVPVDSTLTYKGRGRKRKFVVDEESTSADMCSQRLDNEIQNPGGVSRTDKTAGKRHKSVPHVDKHLISRPQEGQWRKSGSTVDVTNKENLSESPSGSFPCASTEKGKDDFPLHMLRNRNVCNSKGKGKMPQADAEMDSITGRKNDKLVGGSFAHTASKNLSSRPECIAVPSTKGTSNGKELNEERHLPLKGYPSEQICNKQNISQKEIQLREGTSRAQLRNMDGKAIYSGARKNPSNDMSNAILEKGKEVYLEGTNGAGNNNKMIEVVDLDNSLERCDDLTAEDSDHESEDDIPMEVVEILARNQYERSLPDVENLSCQLEMSVQREKDHVSDTEIGINRRQGNAFPRKENSSNYFSSSALHQFPFGFEVPQSKNKSSNGSHYSPSDTRKLGPAQTPNFNRRNAECGSSGASSHFNGRSNQFETIMQQDGSASHVQPLSSKKNASLGCVDLRNRTVSQPRGSNLDLISLQSGSTQRQNRRRDLFDLNSPSSQDIDLEKLPTDSGNMSSMNAERTLTGESNGMEHDRYQSVSHDTYSNEAIHALHLLSLTGAGRETDTSSTASRSAKMVRRPSNPGICSANLERETHGSPRRQISEHLSSINLSDKSRNRLFDSPISATSTDQHGGKIRSTDFRDQNLPRYGNGTKMNGSNSAMQNVDSLQLRGANVETETSNQHRLDVAEPWQSISGSTIVVNRNPAEFTAPEDGNPYMINGEDLKFEDIPPNRRHGLPAPRGRKQMKTRRLQNERR</sequence>
<comment type="caution">
    <text evidence="2">The sequence shown here is derived from an EMBL/GenBank/DDBJ whole genome shotgun (WGS) entry which is preliminary data.</text>
</comment>
<feature type="region of interest" description="Disordered" evidence="1">
    <location>
        <begin position="321"/>
        <end position="341"/>
    </location>
</feature>
<evidence type="ECO:0000256" key="1">
    <source>
        <dbReference type="SAM" id="MobiDB-lite"/>
    </source>
</evidence>
<dbReference type="STRING" id="3818.A0A445CVN2"/>
<dbReference type="Proteomes" id="UP000289738">
    <property type="component" value="Chromosome A06"/>
</dbReference>
<feature type="region of interest" description="Disordered" evidence="1">
    <location>
        <begin position="909"/>
        <end position="1008"/>
    </location>
</feature>
<feature type="region of interest" description="Disordered" evidence="1">
    <location>
        <begin position="811"/>
        <end position="866"/>
    </location>
</feature>
<evidence type="ECO:0008006" key="4">
    <source>
        <dbReference type="Google" id="ProtNLM"/>
    </source>
</evidence>
<dbReference type="GO" id="GO:0048367">
    <property type="term" value="P:shoot system development"/>
    <property type="evidence" value="ECO:0007669"/>
    <property type="project" value="InterPro"/>
</dbReference>
<reference evidence="2 3" key="1">
    <citation type="submission" date="2019-01" db="EMBL/GenBank/DDBJ databases">
        <title>Sequencing of cultivated peanut Arachis hypogaea provides insights into genome evolution and oil improvement.</title>
        <authorList>
            <person name="Chen X."/>
        </authorList>
    </citation>
    <scope>NUCLEOTIDE SEQUENCE [LARGE SCALE GENOMIC DNA]</scope>
    <source>
        <strain evidence="3">cv. Fuhuasheng</strain>
        <tissue evidence="2">Leaves</tissue>
    </source>
</reference>
<feature type="compositionally biased region" description="Basic and acidic residues" evidence="1">
    <location>
        <begin position="1071"/>
        <end position="1080"/>
    </location>
</feature>
<evidence type="ECO:0000313" key="3">
    <source>
        <dbReference type="Proteomes" id="UP000289738"/>
    </source>
</evidence>
<feature type="compositionally biased region" description="Polar residues" evidence="1">
    <location>
        <begin position="730"/>
        <end position="744"/>
    </location>
</feature>
<evidence type="ECO:0000313" key="2">
    <source>
        <dbReference type="EMBL" id="RYR54990.1"/>
    </source>
</evidence>
<gene>
    <name evidence="2" type="ORF">Ahy_A06g030246</name>
</gene>
<feature type="region of interest" description="Disordered" evidence="1">
    <location>
        <begin position="727"/>
        <end position="775"/>
    </location>
</feature>
<accession>A0A445CVN2</accession>
<dbReference type="GO" id="GO:0045892">
    <property type="term" value="P:negative regulation of DNA-templated transcription"/>
    <property type="evidence" value="ECO:0007669"/>
    <property type="project" value="InterPro"/>
</dbReference>
<dbReference type="EMBL" id="SDMP01000006">
    <property type="protein sequence ID" value="RYR54990.1"/>
    <property type="molecule type" value="Genomic_DNA"/>
</dbReference>
<keyword evidence="3" id="KW-1185">Reference proteome</keyword>
<dbReference type="PANTHER" id="PTHR35504">
    <property type="entry name" value="PROTEIN EMBRYONIC FLOWER 1"/>
    <property type="match status" value="1"/>
</dbReference>
<dbReference type="PANTHER" id="PTHR35504:SF1">
    <property type="entry name" value="PROTEIN EMBRYONIC FLOWER 1"/>
    <property type="match status" value="1"/>
</dbReference>